<name>A0ABT2QKJ5_9EURY</name>
<keyword evidence="3" id="KW-0732">Signal</keyword>
<organism evidence="5 6">
    <name type="scientific">Natronoglomus mannanivorans</name>
    <dbReference type="NCBI Taxonomy" id="2979990"/>
    <lineage>
        <taxon>Archaea</taxon>
        <taxon>Methanobacteriati</taxon>
        <taxon>Methanobacteriota</taxon>
        <taxon>Stenosarchaea group</taxon>
        <taxon>Halobacteria</taxon>
        <taxon>Halobacteriales</taxon>
        <taxon>Natrialbaceae</taxon>
        <taxon>Natronoglomus</taxon>
    </lineage>
</organism>
<accession>A0ABT2QKJ5</accession>
<dbReference type="InterPro" id="IPR000914">
    <property type="entry name" value="SBP_5_dom"/>
</dbReference>
<evidence type="ECO:0000256" key="2">
    <source>
        <dbReference type="ARBA" id="ARBA00022448"/>
    </source>
</evidence>
<keyword evidence="6" id="KW-1185">Reference proteome</keyword>
<dbReference type="PANTHER" id="PTHR30290">
    <property type="entry name" value="PERIPLASMIC BINDING COMPONENT OF ABC TRANSPORTER"/>
    <property type="match status" value="1"/>
</dbReference>
<evidence type="ECO:0000256" key="3">
    <source>
        <dbReference type="ARBA" id="ARBA00022729"/>
    </source>
</evidence>
<evidence type="ECO:0000313" key="5">
    <source>
        <dbReference type="EMBL" id="MCU4975464.1"/>
    </source>
</evidence>
<dbReference type="Gene3D" id="3.40.190.10">
    <property type="entry name" value="Periplasmic binding protein-like II"/>
    <property type="match status" value="1"/>
</dbReference>
<dbReference type="SUPFAM" id="SSF53850">
    <property type="entry name" value="Periplasmic binding protein-like II"/>
    <property type="match status" value="1"/>
</dbReference>
<comment type="caution">
    <text evidence="5">The sequence shown here is derived from an EMBL/GenBank/DDBJ whole genome shotgun (WGS) entry which is preliminary data.</text>
</comment>
<feature type="domain" description="Solute-binding protein family 5" evidence="4">
    <location>
        <begin position="18"/>
        <end position="412"/>
    </location>
</feature>
<dbReference type="Pfam" id="PF00496">
    <property type="entry name" value="SBP_bac_5"/>
    <property type="match status" value="1"/>
</dbReference>
<dbReference type="RefSeq" id="WP_338009182.1">
    <property type="nucleotide sequence ID" value="NZ_JAOPKB010000019.1"/>
</dbReference>
<dbReference type="EMBL" id="JAOPKB010000019">
    <property type="protein sequence ID" value="MCU4975464.1"/>
    <property type="molecule type" value="Genomic_DNA"/>
</dbReference>
<sequence length="559" mass="62836">MFYFPGGQSYSHDLEWHPLDLEEWEVREDEDEVHVQLREDLYWTQGGEVIDDFTAEDVVTMYEMLRYMTPEADRSDNPAETGWRAEDDSTFVIELNPDGYNIDTVLTTLRGQYVTTYRNGWFAERLEGLKDASTEDEEAELIEEVASYGDYTLENDIPLSGPYMLDEVHENVARFTINEDHWVAKEGPATPRELEIHILGGGSGGIYQAVDSGTVDVIEGSIPSSVPEGSIPDNVTQISQPSDIGTTLIINYGGPDIDPYMGVDESAPPEERVAGAQQAKIRQGIAHAVNFEHVQMNKLGARNAESTDPYEKAHPASSVEIETEFPDLYEQLPSYREQDTEMAEQRFEEAGLELDGGTWVKPNGEPLEIILQSTEESVDMLRTINEDLQEIGLDSELETLGEQAWTLYLEDPSTLSMGEGWINENPVNIELRDHMVPNNGWPLTVRPGNYEVPPIGDMDADPSETLDVIEMTSEFHLESVDDHRDTLEQLLWAYAYHLPEIPMFSTVQSVTLNTETMGWPEPRPEGRVTNPTEDDHPVYGTGFYILSHPDSSVHVPGDE</sequence>
<dbReference type="Gene3D" id="3.10.105.10">
    <property type="entry name" value="Dipeptide-binding Protein, Domain 3"/>
    <property type="match status" value="1"/>
</dbReference>
<protein>
    <submittedName>
        <fullName evidence="5">ABC transporter substrate-binding protein</fullName>
    </submittedName>
</protein>
<dbReference type="PANTHER" id="PTHR30290:SF9">
    <property type="entry name" value="OLIGOPEPTIDE-BINDING PROTEIN APPA"/>
    <property type="match status" value="1"/>
</dbReference>
<comment type="similarity">
    <text evidence="1">Belongs to the bacterial solute-binding protein 5 family.</text>
</comment>
<evidence type="ECO:0000259" key="4">
    <source>
        <dbReference type="Pfam" id="PF00496"/>
    </source>
</evidence>
<dbReference type="Proteomes" id="UP001320972">
    <property type="component" value="Unassembled WGS sequence"/>
</dbReference>
<evidence type="ECO:0000313" key="6">
    <source>
        <dbReference type="Proteomes" id="UP001320972"/>
    </source>
</evidence>
<keyword evidence="2" id="KW-0813">Transport</keyword>
<dbReference type="InterPro" id="IPR039424">
    <property type="entry name" value="SBP_5"/>
</dbReference>
<gene>
    <name evidence="5" type="ORF">OB955_22500</name>
</gene>
<proteinExistence type="inferred from homology"/>
<evidence type="ECO:0000256" key="1">
    <source>
        <dbReference type="ARBA" id="ARBA00005695"/>
    </source>
</evidence>
<reference evidence="5 6" key="1">
    <citation type="submission" date="2022-09" db="EMBL/GenBank/DDBJ databases">
        <title>Enrichment on poylsaccharides allowed isolation of novel metabolic and taxonomic groups of Haloarchaea.</title>
        <authorList>
            <person name="Sorokin D.Y."/>
            <person name="Elcheninov A.G."/>
            <person name="Khizhniak T.V."/>
            <person name="Kolganova T.V."/>
            <person name="Kublanov I.V."/>
        </authorList>
    </citation>
    <scope>NUCLEOTIDE SEQUENCE [LARGE SCALE GENOMIC DNA]</scope>
    <source>
        <strain evidence="5 6">AArc-m2/3/4</strain>
    </source>
</reference>